<evidence type="ECO:0000313" key="8">
    <source>
        <dbReference type="Proteomes" id="UP000541426"/>
    </source>
</evidence>
<protein>
    <submittedName>
        <fullName evidence="7">UDP-3-O-[3-hydroxymyristoyl] glucosamine N-acyltransferase</fullName>
        <ecNumber evidence="7">2.3.1.191</ecNumber>
    </submittedName>
</protein>
<evidence type="ECO:0000256" key="5">
    <source>
        <dbReference type="ARBA" id="ARBA00023098"/>
    </source>
</evidence>
<evidence type="ECO:0000256" key="3">
    <source>
        <dbReference type="ARBA" id="ARBA00022679"/>
    </source>
</evidence>
<reference evidence="7 8" key="1">
    <citation type="submission" date="2020-08" db="EMBL/GenBank/DDBJ databases">
        <title>Genomic Encyclopedia of Type Strains, Phase IV (KMG-IV): sequencing the most valuable type-strain genomes for metagenomic binning, comparative biology and taxonomic classification.</title>
        <authorList>
            <person name="Goeker M."/>
        </authorList>
    </citation>
    <scope>NUCLEOTIDE SEQUENCE [LARGE SCALE GENOMIC DNA]</scope>
    <source>
        <strain evidence="7 8">DSM 102235</strain>
    </source>
</reference>
<dbReference type="InterPro" id="IPR001451">
    <property type="entry name" value="Hexapep"/>
</dbReference>
<comment type="caution">
    <text evidence="7">The sequence shown here is derived from an EMBL/GenBank/DDBJ whole genome shotgun (WGS) entry which is preliminary data.</text>
</comment>
<dbReference type="Proteomes" id="UP000541426">
    <property type="component" value="Unassembled WGS sequence"/>
</dbReference>
<dbReference type="GO" id="GO:0016020">
    <property type="term" value="C:membrane"/>
    <property type="evidence" value="ECO:0007669"/>
    <property type="project" value="GOC"/>
</dbReference>
<name>A0A7W6DLE9_9RHOB</name>
<dbReference type="NCBIfam" id="NF002060">
    <property type="entry name" value="PRK00892.1"/>
    <property type="match status" value="1"/>
</dbReference>
<dbReference type="InterPro" id="IPR018357">
    <property type="entry name" value="Hexapep_transf_CS"/>
</dbReference>
<dbReference type="GO" id="GO:0009245">
    <property type="term" value="P:lipid A biosynthetic process"/>
    <property type="evidence" value="ECO:0007669"/>
    <property type="project" value="UniProtKB-KW"/>
</dbReference>
<evidence type="ECO:0000256" key="2">
    <source>
        <dbReference type="ARBA" id="ARBA00022556"/>
    </source>
</evidence>
<dbReference type="GO" id="GO:0103118">
    <property type="term" value="F:UDP-3-O-[(3R)-3-hydroxyacyl]-glucosamine N-acyltransferase activity"/>
    <property type="evidence" value="ECO:0007669"/>
    <property type="project" value="UniProtKB-EC"/>
</dbReference>
<dbReference type="InterPro" id="IPR011004">
    <property type="entry name" value="Trimer_LpxA-like_sf"/>
</dbReference>
<keyword evidence="2" id="KW-0441">Lipid A biosynthesis</keyword>
<keyword evidence="4" id="KW-0677">Repeat</keyword>
<keyword evidence="5" id="KW-0443">Lipid metabolism</keyword>
<dbReference type="RefSeq" id="WP_183964399.1">
    <property type="nucleotide sequence ID" value="NZ_BAABBZ010000059.1"/>
</dbReference>
<dbReference type="EC" id="2.3.1.191" evidence="7"/>
<gene>
    <name evidence="7" type="ORF">GGQ68_001462</name>
</gene>
<organism evidence="7 8">
    <name type="scientific">Sagittula marina</name>
    <dbReference type="NCBI Taxonomy" id="943940"/>
    <lineage>
        <taxon>Bacteria</taxon>
        <taxon>Pseudomonadati</taxon>
        <taxon>Pseudomonadota</taxon>
        <taxon>Alphaproteobacteria</taxon>
        <taxon>Rhodobacterales</taxon>
        <taxon>Roseobacteraceae</taxon>
        <taxon>Sagittula</taxon>
    </lineage>
</organism>
<dbReference type="PANTHER" id="PTHR43378:SF2">
    <property type="entry name" value="UDP-3-O-ACYLGLUCOSAMINE N-ACYLTRANSFERASE 1, MITOCHONDRIAL-RELATED"/>
    <property type="match status" value="1"/>
</dbReference>
<dbReference type="CDD" id="cd03352">
    <property type="entry name" value="LbH_LpxD"/>
    <property type="match status" value="1"/>
</dbReference>
<dbReference type="Gene3D" id="3.40.1390.10">
    <property type="entry name" value="MurE/MurF, N-terminal domain"/>
    <property type="match status" value="1"/>
</dbReference>
<evidence type="ECO:0000313" key="7">
    <source>
        <dbReference type="EMBL" id="MBB3985133.1"/>
    </source>
</evidence>
<dbReference type="SUPFAM" id="SSF51161">
    <property type="entry name" value="Trimeric LpxA-like enzymes"/>
    <property type="match status" value="1"/>
</dbReference>
<dbReference type="GO" id="GO:0016410">
    <property type="term" value="F:N-acyltransferase activity"/>
    <property type="evidence" value="ECO:0007669"/>
    <property type="project" value="InterPro"/>
</dbReference>
<dbReference type="InterPro" id="IPR007691">
    <property type="entry name" value="LpxD"/>
</dbReference>
<sequence>MHYTVGQIAEALGVTAEGDQSLEVSGVSEPQTASASQIALAMKPEFASRIGDGQARVAMLWNGADWRGMGLSAALMAPRPRFALSGLSGMMDLGQGYGDGIHPSAFVDETAEIGEGVSIGPMSVVMAGARIGAGSVVGPQCFVGQDVVLGTEALLHTGVKLMARVRIGARFVAHPGAVVGGDGFSFVTPEPSGVEKARASLGEEGNETAQPWARIASLGAVTVGDDVEMGCNACIDRGTVRDTQVGNGVKMDNLVQIGHNVVIGDDTMVCAGGAVAGSSVLGRNVVVGGCAGISDNLKIGDRVILGGGTMVLSNVPEGRVMLGYPAMKMDSHVESYKGLRRLPRLFRDVADLKKAVSKLTSND</sequence>
<dbReference type="Gene3D" id="2.160.10.10">
    <property type="entry name" value="Hexapeptide repeat proteins"/>
    <property type="match status" value="1"/>
</dbReference>
<evidence type="ECO:0000256" key="1">
    <source>
        <dbReference type="ARBA" id="ARBA00022516"/>
    </source>
</evidence>
<dbReference type="NCBIfam" id="TIGR01853">
    <property type="entry name" value="lipid_A_lpxD"/>
    <property type="match status" value="1"/>
</dbReference>
<keyword evidence="6 7" id="KW-0012">Acyltransferase</keyword>
<dbReference type="EMBL" id="JACIEJ010000003">
    <property type="protein sequence ID" value="MBB3985133.1"/>
    <property type="molecule type" value="Genomic_DNA"/>
</dbReference>
<proteinExistence type="predicted"/>
<accession>A0A7W6DLE9</accession>
<evidence type="ECO:0000256" key="6">
    <source>
        <dbReference type="ARBA" id="ARBA00023315"/>
    </source>
</evidence>
<dbReference type="Pfam" id="PF00132">
    <property type="entry name" value="Hexapep"/>
    <property type="match status" value="1"/>
</dbReference>
<evidence type="ECO:0000256" key="4">
    <source>
        <dbReference type="ARBA" id="ARBA00022737"/>
    </source>
</evidence>
<keyword evidence="3 7" id="KW-0808">Transferase</keyword>
<keyword evidence="1" id="KW-0444">Lipid biosynthesis</keyword>
<keyword evidence="8" id="KW-1185">Reference proteome</keyword>
<dbReference type="PROSITE" id="PS00101">
    <property type="entry name" value="HEXAPEP_TRANSFERASES"/>
    <property type="match status" value="1"/>
</dbReference>
<dbReference type="AlphaFoldDB" id="A0A7W6DLE9"/>
<dbReference type="PANTHER" id="PTHR43378">
    <property type="entry name" value="UDP-3-O-ACYLGLUCOSAMINE N-ACYLTRANSFERASE"/>
    <property type="match status" value="1"/>
</dbReference>